<comment type="caution">
    <text evidence="7">The sequence shown here is derived from an EMBL/GenBank/DDBJ whole genome shotgun (WGS) entry which is preliminary data.</text>
</comment>
<evidence type="ECO:0000256" key="4">
    <source>
        <dbReference type="SAM" id="MobiDB-lite"/>
    </source>
</evidence>
<gene>
    <name evidence="7" type="ORF">KIN20_028110</name>
</gene>
<protein>
    <submittedName>
        <fullName evidence="7">Uncharacterized protein</fullName>
    </submittedName>
</protein>
<dbReference type="EMBL" id="JAHQIW010005824">
    <property type="protein sequence ID" value="KAJ1367242.1"/>
    <property type="molecule type" value="Genomic_DNA"/>
</dbReference>
<feature type="region of interest" description="Disordered" evidence="4">
    <location>
        <begin position="402"/>
        <end position="455"/>
    </location>
</feature>
<dbReference type="PROSITE" id="PS00741">
    <property type="entry name" value="DH_1"/>
    <property type="match status" value="1"/>
</dbReference>
<dbReference type="GO" id="GO:0035556">
    <property type="term" value="P:intracellular signal transduction"/>
    <property type="evidence" value="ECO:0007669"/>
    <property type="project" value="InterPro"/>
</dbReference>
<dbReference type="InterPro" id="IPR035899">
    <property type="entry name" value="DBL_dom_sf"/>
</dbReference>
<evidence type="ECO:0000259" key="5">
    <source>
        <dbReference type="PROSITE" id="PS50003"/>
    </source>
</evidence>
<feature type="compositionally biased region" description="Low complexity" evidence="4">
    <location>
        <begin position="409"/>
        <end position="421"/>
    </location>
</feature>
<keyword evidence="2" id="KW-0963">Cytoplasm</keyword>
<dbReference type="InterPro" id="IPR001331">
    <property type="entry name" value="GDS_CDC24_CS"/>
</dbReference>
<dbReference type="SMART" id="SM00233">
    <property type="entry name" value="PH"/>
    <property type="match status" value="2"/>
</dbReference>
<evidence type="ECO:0000256" key="1">
    <source>
        <dbReference type="ARBA" id="ARBA00004496"/>
    </source>
</evidence>
<feature type="region of interest" description="Disordered" evidence="4">
    <location>
        <begin position="639"/>
        <end position="667"/>
    </location>
</feature>
<dbReference type="GO" id="GO:0007411">
    <property type="term" value="P:axon guidance"/>
    <property type="evidence" value="ECO:0007669"/>
    <property type="project" value="TreeGrafter"/>
</dbReference>
<dbReference type="GO" id="GO:0019898">
    <property type="term" value="C:extrinsic component of membrane"/>
    <property type="evidence" value="ECO:0007669"/>
    <property type="project" value="TreeGrafter"/>
</dbReference>
<sequence length="1069" mass="120551">MAGPIRDEAKQHAADIADCMDDVRVRFEKFSRRVAECEAILRGGKTIAKDDLSLDRLSDPNVEENMNIMKREQNSKMREPMHELIKTEKDYIEDLRRCIEVYISEFDSAEANSTLPPILKDRRNAIFGNYEKLYAFHSEKFFHELSKYEDDPEEVGCSFTVWVDYLNELYTDYCVNMEQNNHIVALPEVTSFFENIREKYGLEQNNSLHSMRIKPVQRCTRYKLLMEQLLKHCSNVEEIREAYDVVKSLPRRVNDIIHFNGLEKDKLGVVGPFVMQDLLTVWEPRNYFNKAKGKERQVFLFEQAIVIAKKMEFTPKNVKYIIKGKPIPLVDVSVVEHVEGDACRFGLRIGTVASNENRIDLRSAPQPKEEVKIMWVKRIRELTQALLPLNLGVGLENVSSSGNSLTAESASTRSSNASTNSIEYSSRDGDESSSIDSQRLSVQSADSSQQQSSEQWVVSVDFDDNVAGHLCVNKGEKVEMSEQQLSNITDWVNVSVVDDSSRTGLVPCSILLPDAPSSSCPDRPDGSNLSGSVSKRKSLRRIFGSSHHQKDHNTPSSPTFRKRFSEEGPRAVLSNCDAEPPPPDSCPAQTTVQNAKAAPLVDGVILPETDSNLSASVDEGLPPPMDEITLNNSHISEDAVQGTTATPEEIRDSVEDESLEKQEKSPEEMARLKRQYVLMELVETEKDYVRDLSSVVDGYIANLEKMGLPEDLVGKDKIIFANIAQILEFHKNSFLKEIEQCLDNYEVAGSAFVKYKGRLETMYVRYCQNKPKSDYLVSQEDFEQFFAETKAKLGHKVALCDLLIKPVQRIMKYQLLLKDILKFTERAKEKTDILKKALAVMHVVPKACDDMMQVGRLQNFDGSLNAQGKLIYQGTLPISDSQGGTSQKSKERRIFLFEQSVIIADHIPPKKEFGNPIYIFKNQIMVNKMLFEPSVPDDPLKFIIRSSDPAQPTAFIATAQTAEEKNEWVRYIGEQLDQQKRMLAALVDPRRFMGGATDDLSGAMAGLGLSSDGKKSPSGGLSTGTSTTGSSRLGSGSSKTWLTTLFKARVSEKREQKWKTIWFWQESIR</sequence>
<comment type="subcellular location">
    <subcellularLocation>
        <location evidence="1">Cytoplasm</location>
    </subcellularLocation>
</comment>
<feature type="region of interest" description="Disordered" evidence="4">
    <location>
        <begin position="514"/>
        <end position="590"/>
    </location>
</feature>
<proteinExistence type="predicted"/>
<dbReference type="Proteomes" id="UP001196413">
    <property type="component" value="Unassembled WGS sequence"/>
</dbReference>
<dbReference type="PROSITE" id="PS50003">
    <property type="entry name" value="PH_DOMAIN"/>
    <property type="match status" value="1"/>
</dbReference>
<dbReference type="SUPFAM" id="SSF48065">
    <property type="entry name" value="DBL homology domain (DH-domain)"/>
    <property type="match status" value="2"/>
</dbReference>
<dbReference type="GO" id="GO:0005737">
    <property type="term" value="C:cytoplasm"/>
    <property type="evidence" value="ECO:0007669"/>
    <property type="project" value="UniProtKB-SubCell"/>
</dbReference>
<evidence type="ECO:0000256" key="2">
    <source>
        <dbReference type="ARBA" id="ARBA00022490"/>
    </source>
</evidence>
<dbReference type="AlphaFoldDB" id="A0AAD5R0J1"/>
<dbReference type="InterPro" id="IPR011993">
    <property type="entry name" value="PH-like_dom_sf"/>
</dbReference>
<keyword evidence="3" id="KW-0344">Guanine-nucleotide releasing factor</keyword>
<reference evidence="7" key="1">
    <citation type="submission" date="2021-06" db="EMBL/GenBank/DDBJ databases">
        <title>Parelaphostrongylus tenuis whole genome reference sequence.</title>
        <authorList>
            <person name="Garwood T.J."/>
            <person name="Larsen P.A."/>
            <person name="Fountain-Jones N.M."/>
            <person name="Garbe J.R."/>
            <person name="Macchietto M.G."/>
            <person name="Kania S.A."/>
            <person name="Gerhold R.W."/>
            <person name="Richards J.E."/>
            <person name="Wolf T.M."/>
        </authorList>
    </citation>
    <scope>NUCLEOTIDE SEQUENCE</scope>
    <source>
        <strain evidence="7">MNPRO001-30</strain>
        <tissue evidence="7">Meninges</tissue>
    </source>
</reference>
<dbReference type="InterPro" id="IPR055251">
    <property type="entry name" value="SOS1_NGEF_PH"/>
</dbReference>
<dbReference type="SMART" id="SM00325">
    <property type="entry name" value="RhoGEF"/>
    <property type="match status" value="2"/>
</dbReference>
<evidence type="ECO:0000256" key="3">
    <source>
        <dbReference type="ARBA" id="ARBA00022658"/>
    </source>
</evidence>
<dbReference type="PROSITE" id="PS50010">
    <property type="entry name" value="DH_2"/>
    <property type="match status" value="2"/>
</dbReference>
<feature type="compositionally biased region" description="Basic and acidic residues" evidence="4">
    <location>
        <begin position="648"/>
        <end position="667"/>
    </location>
</feature>
<dbReference type="CDD" id="cd13241">
    <property type="entry name" value="PH2_Kalirin_Trio_p63RhoGEF"/>
    <property type="match status" value="1"/>
</dbReference>
<evidence type="ECO:0000259" key="6">
    <source>
        <dbReference type="PROSITE" id="PS50010"/>
    </source>
</evidence>
<accession>A0AAD5R0J1</accession>
<dbReference type="InterPro" id="IPR000219">
    <property type="entry name" value="DH_dom"/>
</dbReference>
<feature type="domain" description="PH" evidence="5">
    <location>
        <begin position="869"/>
        <end position="977"/>
    </location>
</feature>
<dbReference type="Gene3D" id="2.30.29.30">
    <property type="entry name" value="Pleckstrin-homology domain (PH domain)/Phosphotyrosine-binding domain (PTB)"/>
    <property type="match status" value="2"/>
</dbReference>
<feature type="region of interest" description="Disordered" evidence="4">
    <location>
        <begin position="1008"/>
        <end position="1036"/>
    </location>
</feature>
<keyword evidence="8" id="KW-1185">Reference proteome</keyword>
<name>A0AAD5R0J1_PARTN</name>
<organism evidence="7 8">
    <name type="scientific">Parelaphostrongylus tenuis</name>
    <name type="common">Meningeal worm</name>
    <dbReference type="NCBI Taxonomy" id="148309"/>
    <lineage>
        <taxon>Eukaryota</taxon>
        <taxon>Metazoa</taxon>
        <taxon>Ecdysozoa</taxon>
        <taxon>Nematoda</taxon>
        <taxon>Chromadorea</taxon>
        <taxon>Rhabditida</taxon>
        <taxon>Rhabditina</taxon>
        <taxon>Rhabditomorpha</taxon>
        <taxon>Strongyloidea</taxon>
        <taxon>Metastrongylidae</taxon>
        <taxon>Parelaphostrongylus</taxon>
    </lineage>
</organism>
<evidence type="ECO:0000313" key="8">
    <source>
        <dbReference type="Proteomes" id="UP001196413"/>
    </source>
</evidence>
<feature type="compositionally biased region" description="Low complexity" evidence="4">
    <location>
        <begin position="441"/>
        <end position="455"/>
    </location>
</feature>
<evidence type="ECO:0000313" key="7">
    <source>
        <dbReference type="EMBL" id="KAJ1367242.1"/>
    </source>
</evidence>
<dbReference type="Pfam" id="PF22697">
    <property type="entry name" value="SOS1_NGEF_PH"/>
    <property type="match status" value="2"/>
</dbReference>
<dbReference type="InterPro" id="IPR036028">
    <property type="entry name" value="SH3-like_dom_sf"/>
</dbReference>
<feature type="domain" description="DH" evidence="6">
    <location>
        <begin position="673"/>
        <end position="851"/>
    </location>
</feature>
<dbReference type="FunFam" id="1.20.900.10:FF:000008">
    <property type="entry name" value="rho guanine nucleotide exchange factor 25"/>
    <property type="match status" value="1"/>
</dbReference>
<dbReference type="InterPro" id="IPR001849">
    <property type="entry name" value="PH_domain"/>
</dbReference>
<dbReference type="CDD" id="cd00160">
    <property type="entry name" value="RhoGEF"/>
    <property type="match status" value="2"/>
</dbReference>
<dbReference type="PANTHER" id="PTHR22826:SF106">
    <property type="entry name" value="TRIO, ISOFORM A"/>
    <property type="match status" value="1"/>
</dbReference>
<dbReference type="GO" id="GO:0005085">
    <property type="term" value="F:guanyl-nucleotide exchange factor activity"/>
    <property type="evidence" value="ECO:0007669"/>
    <property type="project" value="UniProtKB-KW"/>
</dbReference>
<dbReference type="Gene3D" id="2.30.30.40">
    <property type="entry name" value="SH3 Domains"/>
    <property type="match status" value="1"/>
</dbReference>
<feature type="domain" description="DH" evidence="6">
    <location>
        <begin position="76"/>
        <end position="256"/>
    </location>
</feature>
<dbReference type="Gene3D" id="1.20.900.10">
    <property type="entry name" value="Dbl homology (DH) domain"/>
    <property type="match status" value="2"/>
</dbReference>
<dbReference type="Pfam" id="PF00621">
    <property type="entry name" value="RhoGEF"/>
    <property type="match status" value="2"/>
</dbReference>
<feature type="compositionally biased region" description="Low complexity" evidence="4">
    <location>
        <begin position="1016"/>
        <end position="1036"/>
    </location>
</feature>
<dbReference type="InterPro" id="IPR051336">
    <property type="entry name" value="RhoGEF_Guanine_NuclExch_SF"/>
</dbReference>
<dbReference type="SUPFAM" id="SSF50729">
    <property type="entry name" value="PH domain-like"/>
    <property type="match status" value="2"/>
</dbReference>
<dbReference type="SUPFAM" id="SSF50044">
    <property type="entry name" value="SH3-domain"/>
    <property type="match status" value="1"/>
</dbReference>
<dbReference type="PANTHER" id="PTHR22826">
    <property type="entry name" value="RHO GUANINE EXCHANGE FACTOR-RELATED"/>
    <property type="match status" value="1"/>
</dbReference>